<keyword evidence="2" id="KW-0378">Hydrolase</keyword>
<keyword evidence="3" id="KW-1185">Reference proteome</keyword>
<gene>
    <name evidence="2" type="ORF">HUG10_17460</name>
</gene>
<dbReference type="RefSeq" id="WP_179170781.1">
    <property type="nucleotide sequence ID" value="NZ_CP058529.1"/>
</dbReference>
<keyword evidence="1" id="KW-0812">Transmembrane</keyword>
<feature type="transmembrane region" description="Helical" evidence="1">
    <location>
        <begin position="60"/>
        <end position="78"/>
    </location>
</feature>
<organism evidence="2 3">
    <name type="scientific">Halorarum halophilum</name>
    <dbReference type="NCBI Taxonomy" id="2743090"/>
    <lineage>
        <taxon>Archaea</taxon>
        <taxon>Methanobacteriati</taxon>
        <taxon>Methanobacteriota</taxon>
        <taxon>Stenosarchaea group</taxon>
        <taxon>Halobacteria</taxon>
        <taxon>Halobacteriales</taxon>
        <taxon>Haloferacaceae</taxon>
        <taxon>Halorarum</taxon>
    </lineage>
</organism>
<keyword evidence="1" id="KW-0472">Membrane</keyword>
<dbReference type="InterPro" id="IPR007404">
    <property type="entry name" value="YdjM-like"/>
</dbReference>
<dbReference type="OrthoDB" id="200338at2157"/>
<keyword evidence="1" id="KW-1133">Transmembrane helix</keyword>
<dbReference type="Pfam" id="PF04307">
    <property type="entry name" value="YdjM"/>
    <property type="match status" value="1"/>
</dbReference>
<dbReference type="GeneID" id="56030659"/>
<protein>
    <submittedName>
        <fullName evidence="2">Metal-dependent hydrolase</fullName>
    </submittedName>
</protein>
<dbReference type="KEGG" id="halg:HUG10_17460"/>
<dbReference type="Proteomes" id="UP000509750">
    <property type="component" value="Chromosome"/>
</dbReference>
<feature type="transmembrane region" description="Helical" evidence="1">
    <location>
        <begin position="141"/>
        <end position="163"/>
    </location>
</feature>
<dbReference type="EMBL" id="CP058529">
    <property type="protein sequence ID" value="QLG29207.1"/>
    <property type="molecule type" value="Genomic_DNA"/>
</dbReference>
<proteinExistence type="predicted"/>
<sequence>MIPWAHAAIGYLLWSASTHYWKKRPPGDLEAWCLLLGTQFPDLVDKPLAWTYNVLPSGRSLGHSLLTVLVIFAIGYALSRRWNRTNLVVAFSVGHLSHSLADTYRLLLTGQYEDLGYLLWPLLRAPTSDSQNTFGEYLRELSVSSFIGPKSLIGVLMLVLWVYDGMPGVPSLRSRNASTEDVTDRE</sequence>
<accession>A0A7D5GN83</accession>
<evidence type="ECO:0000313" key="2">
    <source>
        <dbReference type="EMBL" id="QLG29207.1"/>
    </source>
</evidence>
<reference evidence="2 3" key="1">
    <citation type="submission" date="2020-07" db="EMBL/GenBank/DDBJ databases">
        <title>Gai3-2, isolated from salt lake.</title>
        <authorList>
            <person name="Cui H."/>
            <person name="Shi X."/>
        </authorList>
    </citation>
    <scope>NUCLEOTIDE SEQUENCE [LARGE SCALE GENOMIC DNA]</scope>
    <source>
        <strain evidence="2 3">Gai3-2</strain>
    </source>
</reference>
<dbReference type="GO" id="GO:0016787">
    <property type="term" value="F:hydrolase activity"/>
    <property type="evidence" value="ECO:0007669"/>
    <property type="project" value="UniProtKB-KW"/>
</dbReference>
<dbReference type="AlphaFoldDB" id="A0A7D5GN83"/>
<evidence type="ECO:0000313" key="3">
    <source>
        <dbReference type="Proteomes" id="UP000509750"/>
    </source>
</evidence>
<evidence type="ECO:0000256" key="1">
    <source>
        <dbReference type="SAM" id="Phobius"/>
    </source>
</evidence>
<name>A0A7D5GN83_9EURY</name>